<dbReference type="AlphaFoldDB" id="A0AAW0K9G8"/>
<reference evidence="2 3" key="1">
    <citation type="journal article" date="2018" name="Sci. Data">
        <title>The draft genome sequence of cork oak.</title>
        <authorList>
            <person name="Ramos A.M."/>
            <person name="Usie A."/>
            <person name="Barbosa P."/>
            <person name="Barros P.M."/>
            <person name="Capote T."/>
            <person name="Chaves I."/>
            <person name="Simoes F."/>
            <person name="Abreu I."/>
            <person name="Carrasquinho I."/>
            <person name="Faro C."/>
            <person name="Guimaraes J.B."/>
            <person name="Mendonca D."/>
            <person name="Nobrega F."/>
            <person name="Rodrigues L."/>
            <person name="Saibo N.J.M."/>
            <person name="Varela M.C."/>
            <person name="Egas C."/>
            <person name="Matos J."/>
            <person name="Miguel C.M."/>
            <person name="Oliveira M.M."/>
            <person name="Ricardo C.P."/>
            <person name="Goncalves S."/>
        </authorList>
    </citation>
    <scope>NUCLEOTIDE SEQUENCE [LARGE SCALE GENOMIC DNA]</scope>
    <source>
        <strain evidence="3">cv. HL8</strain>
    </source>
</reference>
<dbReference type="InterPro" id="IPR002110">
    <property type="entry name" value="Ankyrin_rpt"/>
</dbReference>
<dbReference type="Proteomes" id="UP000237347">
    <property type="component" value="Unassembled WGS sequence"/>
</dbReference>
<dbReference type="Pfam" id="PF12796">
    <property type="entry name" value="Ank_2"/>
    <property type="match status" value="3"/>
</dbReference>
<dbReference type="PANTHER" id="PTHR24128">
    <property type="entry name" value="HOMEOBOX PROTEIN WARIAI"/>
    <property type="match status" value="1"/>
</dbReference>
<keyword evidence="1" id="KW-0040">ANK repeat</keyword>
<dbReference type="SMART" id="SM00248">
    <property type="entry name" value="ANK"/>
    <property type="match status" value="9"/>
</dbReference>
<keyword evidence="3" id="KW-1185">Reference proteome</keyword>
<feature type="repeat" description="ANK" evidence="1">
    <location>
        <begin position="330"/>
        <end position="357"/>
    </location>
</feature>
<feature type="repeat" description="ANK" evidence="1">
    <location>
        <begin position="70"/>
        <end position="92"/>
    </location>
</feature>
<sequence length="466" mass="52450">MNEGMKQAAESGDINALHQLIGEDVNLLDHIDHVQCVQTPLHIATSAGHIQFSTEMMGLKPSFAWKLNPNGFSPIHLALKNGHIELVRQLLEIDRNLAHVKGNECINPLHYVVETGDRHIDLLENFLLVCPDSITDVTVRDETALHIALKNDQLEAFKFLVGWLGRNFCKNSSSIFKHSSSNVKAVLDQKDDEGNTVLHITVSKNQTQVVSHILTWGFRFIDVNSTNLEDKTTWDISQGQTQVDSREIRLMLHSAGPSSGSALSIVTRSDDNNIDEFYNLIGEDVKLLEHIDMLPLANTPLHIATSYGNIQFALETTSLKPSFARKLNQNGFSPIHLALKNEHIELVRRLLQIDGNLVRVKGKECLTPLHYVAKSCSENLDLLKEFLLVCPDSITDVTVRNETALHIALKYNRLKTFKFIMRWLARNCTKIDKFNVRTTLNWKDNEGNTVLHIAVSKNQTQASSLH</sequence>
<comment type="caution">
    <text evidence="2">The sequence shown here is derived from an EMBL/GenBank/DDBJ whole genome shotgun (WGS) entry which is preliminary data.</text>
</comment>
<accession>A0AAW0K9G8</accession>
<dbReference type="PROSITE" id="PS50088">
    <property type="entry name" value="ANK_REPEAT"/>
    <property type="match status" value="2"/>
</dbReference>
<organism evidence="2 3">
    <name type="scientific">Quercus suber</name>
    <name type="common">Cork oak</name>
    <dbReference type="NCBI Taxonomy" id="58331"/>
    <lineage>
        <taxon>Eukaryota</taxon>
        <taxon>Viridiplantae</taxon>
        <taxon>Streptophyta</taxon>
        <taxon>Embryophyta</taxon>
        <taxon>Tracheophyta</taxon>
        <taxon>Spermatophyta</taxon>
        <taxon>Magnoliopsida</taxon>
        <taxon>eudicotyledons</taxon>
        <taxon>Gunneridae</taxon>
        <taxon>Pentapetalae</taxon>
        <taxon>rosids</taxon>
        <taxon>fabids</taxon>
        <taxon>Fagales</taxon>
        <taxon>Fagaceae</taxon>
        <taxon>Quercus</taxon>
    </lineage>
</organism>
<dbReference type="EMBL" id="PKMF04000372">
    <property type="protein sequence ID" value="KAK7835448.1"/>
    <property type="molecule type" value="Genomic_DNA"/>
</dbReference>
<name>A0AAW0K9G8_QUESU</name>
<evidence type="ECO:0000313" key="3">
    <source>
        <dbReference type="Proteomes" id="UP000237347"/>
    </source>
</evidence>
<gene>
    <name evidence="2" type="primary">BAD1_45</name>
    <name evidence="2" type="ORF">CFP56_023510</name>
</gene>
<dbReference type="PANTHER" id="PTHR24128:SF24">
    <property type="entry name" value="ANKYRIN REPEAT PROTEIN"/>
    <property type="match status" value="1"/>
</dbReference>
<dbReference type="InterPro" id="IPR036770">
    <property type="entry name" value="Ankyrin_rpt-contain_sf"/>
</dbReference>
<dbReference type="Gene3D" id="1.25.40.20">
    <property type="entry name" value="Ankyrin repeat-containing domain"/>
    <property type="match status" value="4"/>
</dbReference>
<dbReference type="PROSITE" id="PS50297">
    <property type="entry name" value="ANK_REP_REGION"/>
    <property type="match status" value="2"/>
</dbReference>
<evidence type="ECO:0000313" key="2">
    <source>
        <dbReference type="EMBL" id="KAK7835448.1"/>
    </source>
</evidence>
<proteinExistence type="predicted"/>
<evidence type="ECO:0000256" key="1">
    <source>
        <dbReference type="PROSITE-ProRule" id="PRU00023"/>
    </source>
</evidence>
<dbReference type="SUPFAM" id="SSF48403">
    <property type="entry name" value="Ankyrin repeat"/>
    <property type="match status" value="2"/>
</dbReference>
<protein>
    <submittedName>
        <fullName evidence="2">Ankyrin repeat-containing protein bda1</fullName>
    </submittedName>
</protein>